<comment type="caution">
    <text evidence="2">The sequence shown here is derived from an EMBL/GenBank/DDBJ whole genome shotgun (WGS) entry which is preliminary data.</text>
</comment>
<dbReference type="CDD" id="cd07983">
    <property type="entry name" value="LPLAT_DUF374-like"/>
    <property type="match status" value="1"/>
</dbReference>
<proteinExistence type="predicted"/>
<protein>
    <submittedName>
        <fullName evidence="2">Lysophospholipid acyltransferase family protein</fullName>
    </submittedName>
</protein>
<gene>
    <name evidence="2" type="ORF">HEQ75_15530</name>
</gene>
<feature type="domain" description="DUF374" evidence="1">
    <location>
        <begin position="80"/>
        <end position="142"/>
    </location>
</feature>
<keyword evidence="2" id="KW-0012">Acyltransferase</keyword>
<evidence type="ECO:0000313" key="3">
    <source>
        <dbReference type="Proteomes" id="UP000787635"/>
    </source>
</evidence>
<dbReference type="Pfam" id="PF04028">
    <property type="entry name" value="DUF374"/>
    <property type="match status" value="1"/>
</dbReference>
<evidence type="ECO:0000313" key="2">
    <source>
        <dbReference type="EMBL" id="NKC32273.1"/>
    </source>
</evidence>
<name>A0ABX1E8Z0_9PROT</name>
<dbReference type="EMBL" id="JAAVNE010000024">
    <property type="protein sequence ID" value="NKC32273.1"/>
    <property type="molecule type" value="Genomic_DNA"/>
</dbReference>
<organism evidence="2 3">
    <name type="scientific">Falsiroseomonas selenitidurans</name>
    <dbReference type="NCBI Taxonomy" id="2716335"/>
    <lineage>
        <taxon>Bacteria</taxon>
        <taxon>Pseudomonadati</taxon>
        <taxon>Pseudomonadota</taxon>
        <taxon>Alphaproteobacteria</taxon>
        <taxon>Acetobacterales</taxon>
        <taxon>Roseomonadaceae</taxon>
        <taxon>Falsiroseomonas</taxon>
    </lineage>
</organism>
<sequence length="233" mass="24723">MMRKLIRHPAVQAGLARLIGLYLVLVVRTTRWQLLGAEPALDLIAAGQPLILAFWHERLPVMPALFRLARAREPRVAQLRPHVLVSQHRDGRFIGAAVARFGVTMVYGSSRRGGAIALAGLLRALRQGQPVLITPDGPRGPRRRAAPGVAQLAALSGAAVVPLSAASTAQRRIRSWDRMMIPLPFGRGVVVCGPPIQVPRDGAPAALPGIEAALDASCAEADRLCGVAEVPGG</sequence>
<dbReference type="InterPro" id="IPR007172">
    <property type="entry name" value="DUF374"/>
</dbReference>
<keyword evidence="3" id="KW-1185">Reference proteome</keyword>
<dbReference type="GO" id="GO:0016746">
    <property type="term" value="F:acyltransferase activity"/>
    <property type="evidence" value="ECO:0007669"/>
    <property type="project" value="UniProtKB-KW"/>
</dbReference>
<evidence type="ECO:0000259" key="1">
    <source>
        <dbReference type="Pfam" id="PF04028"/>
    </source>
</evidence>
<accession>A0ABX1E8Z0</accession>
<dbReference type="Proteomes" id="UP000787635">
    <property type="component" value="Unassembled WGS sequence"/>
</dbReference>
<reference evidence="2 3" key="1">
    <citation type="submission" date="2020-03" db="EMBL/GenBank/DDBJ databases">
        <title>Roseomonas selenitidurans sp. nov. isolated from urban soil.</title>
        <authorList>
            <person name="Liu H."/>
        </authorList>
    </citation>
    <scope>NUCLEOTIDE SEQUENCE [LARGE SCALE GENOMIC DNA]</scope>
    <source>
        <strain evidence="2 3">BU-1</strain>
    </source>
</reference>
<keyword evidence="2" id="KW-0808">Transferase</keyword>